<feature type="repeat" description="ANK" evidence="4">
    <location>
        <begin position="484"/>
        <end position="517"/>
    </location>
</feature>
<evidence type="ECO:0000313" key="8">
    <source>
        <dbReference type="RefSeq" id="XP_034074088.1"/>
    </source>
</evidence>
<evidence type="ECO:0000256" key="5">
    <source>
        <dbReference type="SAM" id="MobiDB-lite"/>
    </source>
</evidence>
<feature type="region of interest" description="Disordered" evidence="5">
    <location>
        <begin position="309"/>
        <end position="351"/>
    </location>
</feature>
<dbReference type="SUPFAM" id="SSF48403">
    <property type="entry name" value="Ankyrin repeat"/>
    <property type="match status" value="1"/>
</dbReference>
<feature type="domain" description="SOWAHA-C winged helix-turn-helix" evidence="6">
    <location>
        <begin position="4"/>
        <end position="88"/>
    </location>
</feature>
<dbReference type="Gene3D" id="1.25.40.20">
    <property type="entry name" value="Ankyrin repeat-containing domain"/>
    <property type="match status" value="1"/>
</dbReference>
<dbReference type="InterPro" id="IPR002110">
    <property type="entry name" value="Ankyrin_rpt"/>
</dbReference>
<keyword evidence="1" id="KW-0677">Repeat</keyword>
<dbReference type="PANTHER" id="PTHR14491">
    <property type="entry name" value="SOSONDOWAH, ISOFORM G"/>
    <property type="match status" value="1"/>
</dbReference>
<dbReference type="SMART" id="SM00248">
    <property type="entry name" value="ANK"/>
    <property type="match status" value="2"/>
</dbReference>
<dbReference type="GeneID" id="117547441"/>
<dbReference type="InParanoid" id="A0A6P8UB96"/>
<dbReference type="Proteomes" id="UP000515161">
    <property type="component" value="Unplaced"/>
</dbReference>
<dbReference type="InterPro" id="IPR036770">
    <property type="entry name" value="Ankyrin_rpt-contain_sf"/>
</dbReference>
<name>A0A6P8UB96_GYMAC</name>
<feature type="region of interest" description="Disordered" evidence="5">
    <location>
        <begin position="88"/>
        <end position="129"/>
    </location>
</feature>
<dbReference type="Pfam" id="PF25877">
    <property type="entry name" value="WHD_SOWAH"/>
    <property type="match status" value="1"/>
</dbReference>
<dbReference type="PROSITE" id="PS50088">
    <property type="entry name" value="ANK_REPEAT"/>
    <property type="match status" value="2"/>
</dbReference>
<dbReference type="PROSITE" id="PS50297">
    <property type="entry name" value="ANK_REP_REGION"/>
    <property type="match status" value="2"/>
</dbReference>
<dbReference type="InterPro" id="IPR058889">
    <property type="entry name" value="WHD_SOWAHA-C"/>
</dbReference>
<evidence type="ECO:0000256" key="4">
    <source>
        <dbReference type="PROSITE-ProRule" id="PRU00023"/>
    </source>
</evidence>
<keyword evidence="2 4" id="KW-0040">ANK repeat</keyword>
<feature type="compositionally biased region" description="Basic and acidic residues" evidence="5">
    <location>
        <begin position="170"/>
        <end position="185"/>
    </location>
</feature>
<dbReference type="Pfam" id="PF12796">
    <property type="entry name" value="Ank_2"/>
    <property type="match status" value="1"/>
</dbReference>
<evidence type="ECO:0000259" key="6">
    <source>
        <dbReference type="Pfam" id="PF25877"/>
    </source>
</evidence>
<proteinExistence type="inferred from homology"/>
<comment type="similarity">
    <text evidence="3">Belongs to the SOWAH family.</text>
</comment>
<organism evidence="7 8">
    <name type="scientific">Gymnodraco acuticeps</name>
    <name type="common">Antarctic dragonfish</name>
    <dbReference type="NCBI Taxonomy" id="8218"/>
    <lineage>
        <taxon>Eukaryota</taxon>
        <taxon>Metazoa</taxon>
        <taxon>Chordata</taxon>
        <taxon>Craniata</taxon>
        <taxon>Vertebrata</taxon>
        <taxon>Euteleostomi</taxon>
        <taxon>Actinopterygii</taxon>
        <taxon>Neopterygii</taxon>
        <taxon>Teleostei</taxon>
        <taxon>Neoteleostei</taxon>
        <taxon>Acanthomorphata</taxon>
        <taxon>Eupercaria</taxon>
        <taxon>Perciformes</taxon>
        <taxon>Notothenioidei</taxon>
        <taxon>Bathydraconidae</taxon>
        <taxon>Gymnodraco</taxon>
    </lineage>
</organism>
<feature type="compositionally biased region" description="Polar residues" evidence="5">
    <location>
        <begin position="311"/>
        <end position="323"/>
    </location>
</feature>
<gene>
    <name evidence="8" type="primary">LOC117547441</name>
</gene>
<protein>
    <submittedName>
        <fullName evidence="8">Uncharacterized protein LOC117547441</fullName>
    </submittedName>
</protein>
<keyword evidence="7" id="KW-1185">Reference proteome</keyword>
<dbReference type="KEGG" id="gacu:117547441"/>
<reference evidence="8" key="1">
    <citation type="submission" date="2025-08" db="UniProtKB">
        <authorList>
            <consortium name="RefSeq"/>
        </authorList>
    </citation>
    <scope>IDENTIFICATION</scope>
</reference>
<sequence length="597" mass="65710">MSGVSEESLLDYFYSTGGISSRVKNADILKTFKPFIGHSDVQLRAKYREEFKLIIDRIAAVKSENGEKYLVLKKKYRQMLQDRDARLHGTDGDAQRGSSPARAPAAAQWDASDPSTSSHQQKDPRDEPMLCGEQDEAAEQTGTASMQHAVLQLPVIQIQEPSNEDDELDKDSGSKSGSEQDERVRGSRGSAAVAVSLSFLFLDPIEKEWIYSAAGARVPDLSQLLIQDPSLANKEGSTGRCCRIETPDFTGRTETLREVRVRPALRLLLSGTPRTPPLLLINRRTRGNEPMLCGRAGRGCRDRNSLHAARSSATSCYPNPGTSNEDDELDKDSGSKSGSEQDEESTGSMGSAAVALDPIEKEWIYSAAGARVPDLSQLLRQDPSLANKKDFTSGVSFNSVQFLTLSCGRGRPPSKSGPKLLPSPPGQDSMAAIEVSPRDVDPVSRWDRLPLPQFTALHWAAKHGNQDMAALVANAGADVNTKSHGYTPLHIAALHGHRHILDLLIVTYGAKENLRDYSGHLAGHYLNIREPEGPEEECELQFQVTQARERNRNRKLASLFNSKKRWGSAEELAPIEEERTASHQLILPAFRPRKFSR</sequence>
<accession>A0A6P8UB96</accession>
<dbReference type="OrthoDB" id="539213at2759"/>
<evidence type="ECO:0000256" key="1">
    <source>
        <dbReference type="ARBA" id="ARBA00022737"/>
    </source>
</evidence>
<dbReference type="PANTHER" id="PTHR14491:SF9">
    <property type="entry name" value="ANKYRIN REPEAT DOMAIN-CONTAINING PROTEIN SOWAHB-LIKE"/>
    <property type="match status" value="1"/>
</dbReference>
<feature type="repeat" description="ANK" evidence="4">
    <location>
        <begin position="452"/>
        <end position="484"/>
    </location>
</feature>
<feature type="region of interest" description="Disordered" evidence="5">
    <location>
        <begin position="161"/>
        <end position="188"/>
    </location>
</feature>
<feature type="region of interest" description="Disordered" evidence="5">
    <location>
        <begin position="408"/>
        <end position="428"/>
    </location>
</feature>
<feature type="compositionally biased region" description="Low complexity" evidence="5">
    <location>
        <begin position="95"/>
        <end position="115"/>
    </location>
</feature>
<evidence type="ECO:0000256" key="3">
    <source>
        <dbReference type="ARBA" id="ARBA00038122"/>
    </source>
</evidence>
<dbReference type="AlphaFoldDB" id="A0A6P8UB96"/>
<evidence type="ECO:0000313" key="7">
    <source>
        <dbReference type="Proteomes" id="UP000515161"/>
    </source>
</evidence>
<dbReference type="RefSeq" id="XP_034074088.1">
    <property type="nucleotide sequence ID" value="XM_034218197.1"/>
</dbReference>
<evidence type="ECO:0000256" key="2">
    <source>
        <dbReference type="ARBA" id="ARBA00023043"/>
    </source>
</evidence>